<dbReference type="InterPro" id="IPR015798">
    <property type="entry name" value="Cu_amine_oxidase_C"/>
</dbReference>
<dbReference type="InterPro" id="IPR015328">
    <property type="entry name" value="DUF1965"/>
</dbReference>
<evidence type="ECO:0000256" key="2">
    <source>
        <dbReference type="ARBA" id="ARBA00007983"/>
    </source>
</evidence>
<evidence type="ECO:0000256" key="6">
    <source>
        <dbReference type="ARBA" id="ARBA00023008"/>
    </source>
</evidence>
<evidence type="ECO:0000259" key="11">
    <source>
        <dbReference type="Pfam" id="PF09248"/>
    </source>
</evidence>
<feature type="domain" description="DUF1965" evidence="11">
    <location>
        <begin position="76"/>
        <end position="143"/>
    </location>
</feature>
<keyword evidence="13" id="KW-1185">Reference proteome</keyword>
<dbReference type="Pfam" id="PF09248">
    <property type="entry name" value="DUF1965"/>
    <property type="match status" value="1"/>
</dbReference>
<dbReference type="AlphaFoldDB" id="A0AAX4K0N7"/>
<dbReference type="RefSeq" id="XP_066077240.1">
    <property type="nucleotide sequence ID" value="XM_066221143.1"/>
</dbReference>
<dbReference type="Pfam" id="PF01179">
    <property type="entry name" value="Cu_amine_oxid"/>
    <property type="match status" value="1"/>
</dbReference>
<dbReference type="Proteomes" id="UP001355207">
    <property type="component" value="Chromosome 7"/>
</dbReference>
<evidence type="ECO:0000259" key="10">
    <source>
        <dbReference type="Pfam" id="PF01179"/>
    </source>
</evidence>
<accession>A0AAX4K0N7</accession>
<dbReference type="EMBL" id="CP144104">
    <property type="protein sequence ID" value="WWC90477.1"/>
    <property type="molecule type" value="Genomic_DNA"/>
</dbReference>
<dbReference type="PANTHER" id="PTHR10638">
    <property type="entry name" value="COPPER AMINE OXIDASE"/>
    <property type="match status" value="1"/>
</dbReference>
<comment type="similarity">
    <text evidence="2 9">Belongs to the copper/topaquinone oxidase family.</text>
</comment>
<reference evidence="12 13" key="1">
    <citation type="submission" date="2024-01" db="EMBL/GenBank/DDBJ databases">
        <title>Comparative genomics of Cryptococcus and Kwoniella reveals pathogenesis evolution and contrasting modes of karyotype evolution via chromosome fusion or intercentromeric recombination.</title>
        <authorList>
            <person name="Coelho M.A."/>
            <person name="David-Palma M."/>
            <person name="Shea T."/>
            <person name="Bowers K."/>
            <person name="McGinley-Smith S."/>
            <person name="Mohammad A.W."/>
            <person name="Gnirke A."/>
            <person name="Yurkov A.M."/>
            <person name="Nowrousian M."/>
            <person name="Sun S."/>
            <person name="Cuomo C.A."/>
            <person name="Heitman J."/>
        </authorList>
    </citation>
    <scope>NUCLEOTIDE SEQUENCE [LARGE SCALE GENOMIC DNA]</scope>
    <source>
        <strain evidence="12 13">CBS 6074</strain>
    </source>
</reference>
<dbReference type="GO" id="GO:0048038">
    <property type="term" value="F:quinone binding"/>
    <property type="evidence" value="ECO:0007669"/>
    <property type="project" value="InterPro"/>
</dbReference>
<dbReference type="InterPro" id="IPR000269">
    <property type="entry name" value="Cu_amine_oxidase"/>
</dbReference>
<dbReference type="GO" id="GO:0005886">
    <property type="term" value="C:plasma membrane"/>
    <property type="evidence" value="ECO:0007669"/>
    <property type="project" value="TreeGrafter"/>
</dbReference>
<keyword evidence="6 9" id="KW-0186">Copper</keyword>
<dbReference type="InterPro" id="IPR036460">
    <property type="entry name" value="Cu_amine_oxidase_C_sf"/>
</dbReference>
<dbReference type="SUPFAM" id="SSF54416">
    <property type="entry name" value="Amine oxidase N-terminal region"/>
    <property type="match status" value="1"/>
</dbReference>
<dbReference type="GO" id="GO:0009308">
    <property type="term" value="P:amine metabolic process"/>
    <property type="evidence" value="ECO:0007669"/>
    <property type="project" value="UniProtKB-UniRule"/>
</dbReference>
<dbReference type="EC" id="1.4.3.-" evidence="9"/>
<gene>
    <name evidence="12" type="ORF">L201_005413</name>
</gene>
<comment type="cofactor">
    <cofactor evidence="9">
        <name>Cu cation</name>
        <dbReference type="ChEBI" id="CHEBI:23378"/>
    </cofactor>
    <text evidence="9">Contains 1 topaquinone per subunit.</text>
</comment>
<dbReference type="FunFam" id="2.70.98.20:FF:000002">
    <property type="entry name" value="Amine oxidase"/>
    <property type="match status" value="1"/>
</dbReference>
<feature type="active site" description="Proton acceptor" evidence="7">
    <location>
        <position position="228"/>
    </location>
</feature>
<dbReference type="InterPro" id="IPR016182">
    <property type="entry name" value="Cu_amine_oxidase_N-reg"/>
</dbReference>
<evidence type="ECO:0000256" key="5">
    <source>
        <dbReference type="ARBA" id="ARBA00023002"/>
    </source>
</evidence>
<feature type="active site" description="Schiff-base intermediate with substrate; via topaquinone" evidence="7">
    <location>
        <position position="309"/>
    </location>
</feature>
<keyword evidence="3 9" id="KW-0479">Metal-binding</keyword>
<keyword evidence="4 7" id="KW-0801">TPQ</keyword>
<dbReference type="GO" id="GO:0008131">
    <property type="term" value="F:primary methylamine oxidase activity"/>
    <property type="evidence" value="ECO:0007669"/>
    <property type="project" value="InterPro"/>
</dbReference>
<feature type="domain" description="Copper amine oxidase catalytic" evidence="10">
    <location>
        <begin position="155"/>
        <end position="556"/>
    </location>
</feature>
<evidence type="ECO:0000256" key="8">
    <source>
        <dbReference type="PIRSR" id="PIRSR600269-51"/>
    </source>
</evidence>
<evidence type="ECO:0000256" key="7">
    <source>
        <dbReference type="PIRSR" id="PIRSR600269-50"/>
    </source>
</evidence>
<dbReference type="Gene3D" id="3.10.450.40">
    <property type="match status" value="1"/>
</dbReference>
<dbReference type="PANTHER" id="PTHR10638:SF20">
    <property type="entry name" value="AMINE OXIDASE"/>
    <property type="match status" value="1"/>
</dbReference>
<keyword evidence="5 9" id="KW-0560">Oxidoreductase</keyword>
<evidence type="ECO:0000256" key="3">
    <source>
        <dbReference type="ARBA" id="ARBA00022723"/>
    </source>
</evidence>
<proteinExistence type="inferred from homology"/>
<dbReference type="PROSITE" id="PS01164">
    <property type="entry name" value="COPPER_AMINE_OXID_1"/>
    <property type="match status" value="1"/>
</dbReference>
<evidence type="ECO:0000313" key="13">
    <source>
        <dbReference type="Proteomes" id="UP001355207"/>
    </source>
</evidence>
<dbReference type="Gene3D" id="2.70.98.20">
    <property type="entry name" value="Copper amine oxidase, catalytic domain"/>
    <property type="match status" value="1"/>
</dbReference>
<protein>
    <recommendedName>
        <fullName evidence="9">Amine oxidase</fullName>
        <ecNumber evidence="9">1.4.3.-</ecNumber>
    </recommendedName>
</protein>
<name>A0AAX4K0N7_9TREE</name>
<dbReference type="SUPFAM" id="SSF49998">
    <property type="entry name" value="Amine oxidase catalytic domain"/>
    <property type="match status" value="1"/>
</dbReference>
<evidence type="ECO:0000313" key="12">
    <source>
        <dbReference type="EMBL" id="WWC90477.1"/>
    </source>
</evidence>
<comment type="cofactor">
    <cofactor evidence="1">
        <name>Cu cation</name>
        <dbReference type="ChEBI" id="CHEBI:23378"/>
    </cofactor>
</comment>
<evidence type="ECO:0000256" key="1">
    <source>
        <dbReference type="ARBA" id="ARBA00001935"/>
    </source>
</evidence>
<evidence type="ECO:0000256" key="4">
    <source>
        <dbReference type="ARBA" id="ARBA00022772"/>
    </source>
</evidence>
<comment type="PTM">
    <text evidence="8 9">Topaquinone (TPQ) is generated by copper-dependent autoxidation of a specific tyrosyl residue.</text>
</comment>
<dbReference type="GO" id="GO:0005507">
    <property type="term" value="F:copper ion binding"/>
    <property type="evidence" value="ECO:0007669"/>
    <property type="project" value="InterPro"/>
</dbReference>
<feature type="modified residue" description="2',4',5'-topaquinone" evidence="8">
    <location>
        <position position="309"/>
    </location>
</feature>
<dbReference type="GeneID" id="91096083"/>
<dbReference type="InterPro" id="IPR049948">
    <property type="entry name" value="Cu_Am_ox_TPQ-bd"/>
</dbReference>
<evidence type="ECO:0000256" key="9">
    <source>
        <dbReference type="RuleBase" id="RU000672"/>
    </source>
</evidence>
<sequence length="626" mass="71946">MFTRTAMSMKDIVNDLLNATIDTEEDFYRTFDLWGIDPLWHEKDDEGNDHVIDWIGFWRYPGRKRMDNGTMSFDGETLLPQGIYMQFDITGRDKSKWALLGVLYGDEYYTSIDDFRTAWQSPDFKKYTPNMGGRWVETDPTGEGLPLEDRPPPMSVQPGGQRFKVDNHNKYVEWMDFSFYLTFTRDTGMRLYDIRFQGQRIIYELGLQEAIAHYAGNDPVQSGTSYLDSFYGFGPYAFSQVPGYDMPIYAHCLNTSFHASELSKSHRCGISIFETEVNHPIQRHSTQSYVSVTKNIALIVRSISTIGNYDYIFDYNFYLDGTIETVVRASGYIQTAYYAKNDDYGYHIHDGLSGSMHDHILNYKVDFDILGTSNTMVKHVFEPVEVQYKWHKSPRNTMHIVRKEVESEDDSKMNWSHNAQEQVLVVNKDATNQFGEPRGYKIMPSRGGAGIHLTIVNSNNLLNSAAFATNAYYVTKYKDNEMRSASAWNNYDTANPLINFDKFFDGDRLVQEDLVLWFNLGMHHVPHTGDLPNTVFTTAQSGMILTPHNYLSGDPSRQSIQQIRIDYDGDEVSDVYTFGSEPATGRIDLDDLYWNPYTYGGDVAVRKFPYDRECGKNQILAWPAAK</sequence>
<organism evidence="12 13">
    <name type="scientific">Kwoniella dendrophila CBS 6074</name>
    <dbReference type="NCBI Taxonomy" id="1295534"/>
    <lineage>
        <taxon>Eukaryota</taxon>
        <taxon>Fungi</taxon>
        <taxon>Dikarya</taxon>
        <taxon>Basidiomycota</taxon>
        <taxon>Agaricomycotina</taxon>
        <taxon>Tremellomycetes</taxon>
        <taxon>Tremellales</taxon>
        <taxon>Cryptococcaceae</taxon>
        <taxon>Kwoniella</taxon>
    </lineage>
</organism>